<dbReference type="Proteomes" id="UP000186808">
    <property type="component" value="Unassembled WGS sequence"/>
</dbReference>
<evidence type="ECO:0000313" key="14">
    <source>
        <dbReference type="EMBL" id="STO24979.1"/>
    </source>
</evidence>
<proteinExistence type="inferred from homology"/>
<feature type="domain" description="General secretion pathway GspH" evidence="12">
    <location>
        <begin position="97"/>
        <end position="195"/>
    </location>
</feature>
<reference evidence="14 16" key="2">
    <citation type="submission" date="2018-06" db="EMBL/GenBank/DDBJ databases">
        <authorList>
            <consortium name="Pathogen Informatics"/>
            <person name="Doyle S."/>
        </authorList>
    </citation>
    <scope>NUCLEOTIDE SEQUENCE [LARGE SCALE GENOMIC DNA]</scope>
    <source>
        <strain evidence="14 16">NCTC11401</strain>
    </source>
</reference>
<keyword evidence="15" id="KW-1185">Reference proteome</keyword>
<gene>
    <name evidence="14" type="primary">gspH</name>
    <name evidence="14" type="ORF">NCTC11401_01797</name>
    <name evidence="13" type="ORF">SAMN05421777_10388</name>
</gene>
<evidence type="ECO:0000313" key="13">
    <source>
        <dbReference type="EMBL" id="SIQ79218.1"/>
    </source>
</evidence>
<dbReference type="Pfam" id="PF07963">
    <property type="entry name" value="N_methyl"/>
    <property type="match status" value="1"/>
</dbReference>
<evidence type="ECO:0000256" key="6">
    <source>
        <dbReference type="ARBA" id="ARBA00022692"/>
    </source>
</evidence>
<evidence type="ECO:0000256" key="5">
    <source>
        <dbReference type="ARBA" id="ARBA00022519"/>
    </source>
</evidence>
<evidence type="ECO:0000256" key="2">
    <source>
        <dbReference type="ARBA" id="ARBA00021549"/>
    </source>
</evidence>
<reference evidence="13 15" key="1">
    <citation type="submission" date="2017-01" db="EMBL/GenBank/DDBJ databases">
        <authorList>
            <person name="Varghese N."/>
            <person name="Submissions S."/>
        </authorList>
    </citation>
    <scope>NUCLEOTIDE SEQUENCE [LARGE SCALE GENOMIC DNA]</scope>
    <source>
        <strain evidence="13 15">ATCC 33342</strain>
    </source>
</reference>
<evidence type="ECO:0000256" key="7">
    <source>
        <dbReference type="ARBA" id="ARBA00022989"/>
    </source>
</evidence>
<evidence type="ECO:0000256" key="11">
    <source>
        <dbReference type="SAM" id="Phobius"/>
    </source>
</evidence>
<feature type="transmembrane region" description="Helical" evidence="11">
    <location>
        <begin position="61"/>
        <end position="84"/>
    </location>
</feature>
<keyword evidence="3" id="KW-1003">Cell membrane</keyword>
<dbReference type="NCBIfam" id="TIGR02532">
    <property type="entry name" value="IV_pilin_GFxxxE"/>
    <property type="match status" value="1"/>
</dbReference>
<dbReference type="SUPFAM" id="SSF54523">
    <property type="entry name" value="Pili subunits"/>
    <property type="match status" value="1"/>
</dbReference>
<dbReference type="EMBL" id="FTNL01000003">
    <property type="protein sequence ID" value="SIQ79218.1"/>
    <property type="molecule type" value="Genomic_DNA"/>
</dbReference>
<sequence>MPKLVTGMSPNNKLLWKFATECEVQRETEHRTKVYRQGYGTGLMKHFPSAVEASKRSNQGFTLIEILIVLVIIGITFGFALIAFGDFGESRRILFSAEQLVNTLRLAQQQAILETSTLGLRIDKLGYQVVQLNNNAQWKPISDKGVFKMTYFPQDTRITLKTINPTSVGAPAIIISSSGELTPFTLNFGSKQDHNLALLVGKRNGDLKFNVVHTK</sequence>
<dbReference type="EMBL" id="UGGV01000001">
    <property type="protein sequence ID" value="STO24979.1"/>
    <property type="molecule type" value="Genomic_DNA"/>
</dbReference>
<dbReference type="NCBIfam" id="TIGR01708">
    <property type="entry name" value="typeII_sec_gspH"/>
    <property type="match status" value="1"/>
</dbReference>
<dbReference type="Proteomes" id="UP000254374">
    <property type="component" value="Unassembled WGS sequence"/>
</dbReference>
<keyword evidence="7 11" id="KW-1133">Transmembrane helix</keyword>
<evidence type="ECO:0000256" key="8">
    <source>
        <dbReference type="ARBA" id="ARBA00023136"/>
    </source>
</evidence>
<name>A0A377GJG2_9GAMM</name>
<comment type="subcellular location">
    <subcellularLocation>
        <location evidence="1">Cell inner membrane</location>
        <topology evidence="1">Single-pass membrane protein</topology>
    </subcellularLocation>
</comment>
<comment type="similarity">
    <text evidence="9">Belongs to the GSP H family.</text>
</comment>
<dbReference type="STRING" id="464.Lgor_2749"/>
<keyword evidence="8 11" id="KW-0472">Membrane</keyword>
<protein>
    <recommendedName>
        <fullName evidence="2">Type II secretion system protein H</fullName>
    </recommendedName>
    <alternativeName>
        <fullName evidence="10">General secretion pathway protein H</fullName>
    </alternativeName>
</protein>
<accession>A0A377GJG2</accession>
<keyword evidence="5" id="KW-0997">Cell inner membrane</keyword>
<dbReference type="InterPro" id="IPR012902">
    <property type="entry name" value="N_methyl_site"/>
</dbReference>
<organism evidence="14 16">
    <name type="scientific">Fluoribacter gormanii</name>
    <dbReference type="NCBI Taxonomy" id="464"/>
    <lineage>
        <taxon>Bacteria</taxon>
        <taxon>Pseudomonadati</taxon>
        <taxon>Pseudomonadota</taxon>
        <taxon>Gammaproteobacteria</taxon>
        <taxon>Legionellales</taxon>
        <taxon>Legionellaceae</taxon>
        <taxon>Fluoribacter</taxon>
    </lineage>
</organism>
<evidence type="ECO:0000256" key="4">
    <source>
        <dbReference type="ARBA" id="ARBA00022481"/>
    </source>
</evidence>
<evidence type="ECO:0000256" key="1">
    <source>
        <dbReference type="ARBA" id="ARBA00004377"/>
    </source>
</evidence>
<dbReference type="InterPro" id="IPR045584">
    <property type="entry name" value="Pilin-like"/>
</dbReference>
<keyword evidence="4" id="KW-0488">Methylation</keyword>
<evidence type="ECO:0000259" key="12">
    <source>
        <dbReference type="Pfam" id="PF12019"/>
    </source>
</evidence>
<keyword evidence="6 11" id="KW-0812">Transmembrane</keyword>
<dbReference type="GO" id="GO:0015628">
    <property type="term" value="P:protein secretion by the type II secretion system"/>
    <property type="evidence" value="ECO:0007669"/>
    <property type="project" value="InterPro"/>
</dbReference>
<evidence type="ECO:0000313" key="16">
    <source>
        <dbReference type="Proteomes" id="UP000254374"/>
    </source>
</evidence>
<dbReference type="InterPro" id="IPR022346">
    <property type="entry name" value="T2SS_GspH"/>
</dbReference>
<evidence type="ECO:0000256" key="9">
    <source>
        <dbReference type="ARBA" id="ARBA00025772"/>
    </source>
</evidence>
<evidence type="ECO:0000256" key="3">
    <source>
        <dbReference type="ARBA" id="ARBA00022475"/>
    </source>
</evidence>
<dbReference type="PROSITE" id="PS00409">
    <property type="entry name" value="PROKAR_NTER_METHYL"/>
    <property type="match status" value="1"/>
</dbReference>
<dbReference type="InterPro" id="IPR002416">
    <property type="entry name" value="T2SS_protein-GspH"/>
</dbReference>
<dbReference type="GO" id="GO:0005886">
    <property type="term" value="C:plasma membrane"/>
    <property type="evidence" value="ECO:0007669"/>
    <property type="project" value="UniProtKB-SubCell"/>
</dbReference>
<dbReference type="InterPro" id="IPR049875">
    <property type="entry name" value="TypeII_GspH"/>
</dbReference>
<dbReference type="GO" id="GO:0015627">
    <property type="term" value="C:type II protein secretion system complex"/>
    <property type="evidence" value="ECO:0007669"/>
    <property type="project" value="InterPro"/>
</dbReference>
<evidence type="ECO:0000256" key="10">
    <source>
        <dbReference type="ARBA" id="ARBA00030775"/>
    </source>
</evidence>
<dbReference type="Gene3D" id="3.55.40.10">
    <property type="entry name" value="minor pseudopilin epsh domain"/>
    <property type="match status" value="1"/>
</dbReference>
<dbReference type="PRINTS" id="PR00885">
    <property type="entry name" value="BCTERIALGSPH"/>
</dbReference>
<dbReference type="AlphaFoldDB" id="A0A377GJG2"/>
<dbReference type="Pfam" id="PF12019">
    <property type="entry name" value="GspH"/>
    <property type="match status" value="1"/>
</dbReference>
<evidence type="ECO:0000313" key="15">
    <source>
        <dbReference type="Proteomes" id="UP000186808"/>
    </source>
</evidence>